<sequence>MEKMKRRYRRLTAAALACMLLCSGCSGEKEEPEVYIDKNEPDVVITLFTQGENISEIINKCCSDVINPKTKGNIILYSDFADFYAEEGLSYRELLLKRMESGQADDLYIIPAEDVLEFDQKGFIYDLSGLDCISSLSEDALRQSTYKGKVFSVPLSYTGFGLIWNVDMLHQYQLEIPETLDEFWNVCDVLKQNGILPYGANKDFGLSVPAMCAGLGPLYQNPESEALTAALAKGETPVSTYMRDGFAFLQTMIDREYLDVERSLETLPGSDEEAAFFAEGKCAFISSLCRAAAFARDYPFAAEMTALPVLKEGPVCVVGADQRLAVNPNTEHLGEALAILENLCTTDTLNAFAGELGKVSSARGNEATTLPQAEKFVSCLASGGQIPNQDFTLPFNTWNTIKELCVELCEGADVETVCREYDERQKEEIALYGDKDI</sequence>
<gene>
    <name evidence="4" type="ORF">K340107D12_39170</name>
</gene>
<evidence type="ECO:0000313" key="4">
    <source>
        <dbReference type="EMBL" id="GAA6501101.1"/>
    </source>
</evidence>
<dbReference type="EMBL" id="BAABZQ010000001">
    <property type="protein sequence ID" value="GAA6501101.1"/>
    <property type="molecule type" value="Genomic_DNA"/>
</dbReference>
<keyword evidence="5" id="KW-1185">Reference proteome</keyword>
<evidence type="ECO:0000256" key="3">
    <source>
        <dbReference type="SAM" id="SignalP"/>
    </source>
</evidence>
<evidence type="ECO:0008006" key="6">
    <source>
        <dbReference type="Google" id="ProtNLM"/>
    </source>
</evidence>
<protein>
    <recommendedName>
        <fullName evidence="6">Carbohydrate ABC transporter substrate-binding protein</fullName>
    </recommendedName>
</protein>
<dbReference type="Pfam" id="PF13416">
    <property type="entry name" value="SBP_bac_8"/>
    <property type="match status" value="1"/>
</dbReference>
<reference evidence="4 5" key="1">
    <citation type="submission" date="2024-04" db="EMBL/GenBank/DDBJ databases">
        <title>Defined microbial consortia suppress multidrug-resistant proinflammatory Enterobacteriaceae via ecological control.</title>
        <authorList>
            <person name="Furuichi M."/>
            <person name="Kawaguchi T."/>
            <person name="Pust M."/>
            <person name="Yasuma K."/>
            <person name="Plichta D."/>
            <person name="Hasegawa N."/>
            <person name="Ohya T."/>
            <person name="Bhattarai S."/>
            <person name="Sasajima S."/>
            <person name="Aoto Y."/>
            <person name="Tuganbaev T."/>
            <person name="Yaginuma M."/>
            <person name="Ueda M."/>
            <person name="Okahashi N."/>
            <person name="Amafuji K."/>
            <person name="Kiridooshi Y."/>
            <person name="Sugita K."/>
            <person name="Strazar M."/>
            <person name="Skelly A."/>
            <person name="Suda W."/>
            <person name="Hattori M."/>
            <person name="Nakamoto N."/>
            <person name="Caballero S."/>
            <person name="Norman J."/>
            <person name="Olle B."/>
            <person name="Tanoue T."/>
            <person name="Arita M."/>
            <person name="Bucci V."/>
            <person name="Atarashi K."/>
            <person name="Xavier R."/>
            <person name="Honda K."/>
        </authorList>
    </citation>
    <scope>NUCLEOTIDE SEQUENCE [LARGE SCALE GENOMIC DNA]</scope>
    <source>
        <strain evidence="5">k34-0107-D12</strain>
    </source>
</reference>
<dbReference type="PANTHER" id="PTHR43649:SF29">
    <property type="entry name" value="OSMOPROTECTIVE COMPOUNDS-BINDING PROTEIN GGTB"/>
    <property type="match status" value="1"/>
</dbReference>
<dbReference type="InterPro" id="IPR006059">
    <property type="entry name" value="SBP"/>
</dbReference>
<comment type="similarity">
    <text evidence="1">Belongs to the bacterial solute-binding protein 1 family.</text>
</comment>
<dbReference type="Gene3D" id="3.40.190.10">
    <property type="entry name" value="Periplasmic binding protein-like II"/>
    <property type="match status" value="2"/>
</dbReference>
<organism evidence="4 5">
    <name type="scientific">Blautia parvula</name>
    <dbReference type="NCBI Taxonomy" id="2877527"/>
    <lineage>
        <taxon>Bacteria</taxon>
        <taxon>Bacillati</taxon>
        <taxon>Bacillota</taxon>
        <taxon>Clostridia</taxon>
        <taxon>Lachnospirales</taxon>
        <taxon>Lachnospiraceae</taxon>
        <taxon>Blautia</taxon>
    </lineage>
</organism>
<feature type="signal peptide" evidence="3">
    <location>
        <begin position="1"/>
        <end position="28"/>
    </location>
</feature>
<evidence type="ECO:0000256" key="1">
    <source>
        <dbReference type="ARBA" id="ARBA00008520"/>
    </source>
</evidence>
<dbReference type="InterPro" id="IPR050490">
    <property type="entry name" value="Bact_solute-bd_prot1"/>
</dbReference>
<accession>A0ABQ0BX46</accession>
<dbReference type="Proteomes" id="UP001600941">
    <property type="component" value="Unassembled WGS sequence"/>
</dbReference>
<keyword evidence="2" id="KW-0813">Transport</keyword>
<dbReference type="SUPFAM" id="SSF53850">
    <property type="entry name" value="Periplasmic binding protein-like II"/>
    <property type="match status" value="1"/>
</dbReference>
<feature type="chain" id="PRO_5047084868" description="Carbohydrate ABC transporter substrate-binding protein" evidence="3">
    <location>
        <begin position="29"/>
        <end position="437"/>
    </location>
</feature>
<evidence type="ECO:0000313" key="5">
    <source>
        <dbReference type="Proteomes" id="UP001600941"/>
    </source>
</evidence>
<name>A0ABQ0BX46_9FIRM</name>
<evidence type="ECO:0000256" key="2">
    <source>
        <dbReference type="ARBA" id="ARBA00022448"/>
    </source>
</evidence>
<comment type="caution">
    <text evidence="4">The sequence shown here is derived from an EMBL/GenBank/DDBJ whole genome shotgun (WGS) entry which is preliminary data.</text>
</comment>
<keyword evidence="3" id="KW-0732">Signal</keyword>
<proteinExistence type="inferred from homology"/>
<dbReference type="PANTHER" id="PTHR43649">
    <property type="entry name" value="ARABINOSE-BINDING PROTEIN-RELATED"/>
    <property type="match status" value="1"/>
</dbReference>